<dbReference type="WBParaSite" id="Csp11.Scaffold481.g1860.t1">
    <property type="protein sequence ID" value="Csp11.Scaffold481.g1860.t1"/>
    <property type="gene ID" value="Csp11.Scaffold481.g1860"/>
</dbReference>
<protein>
    <recommendedName>
        <fullName evidence="2">Decapping nuclease</fullName>
        <ecNumber evidence="2">3.6.1.-</ecNumber>
    </recommendedName>
</protein>
<evidence type="ECO:0000256" key="2">
    <source>
        <dbReference type="RuleBase" id="RU367113"/>
    </source>
</evidence>
<comment type="subcellular location">
    <subcellularLocation>
        <location evidence="2">Nucleus</location>
    </subcellularLocation>
</comment>
<evidence type="ECO:0000313" key="5">
    <source>
        <dbReference type="WBParaSite" id="Csp11.Scaffold481.g1860.t1"/>
    </source>
</evidence>
<keyword evidence="2" id="KW-0694">RNA-binding</keyword>
<organism evidence="4 5">
    <name type="scientific">Caenorhabditis tropicalis</name>
    <dbReference type="NCBI Taxonomy" id="1561998"/>
    <lineage>
        <taxon>Eukaryota</taxon>
        <taxon>Metazoa</taxon>
        <taxon>Ecdysozoa</taxon>
        <taxon>Nematoda</taxon>
        <taxon>Chromadorea</taxon>
        <taxon>Rhabditida</taxon>
        <taxon>Rhabditina</taxon>
        <taxon>Rhabditomorpha</taxon>
        <taxon>Rhabditoidea</taxon>
        <taxon>Rhabditidae</taxon>
        <taxon>Peloderinae</taxon>
        <taxon>Caenorhabditis</taxon>
    </lineage>
</organism>
<keyword evidence="2" id="KW-0378">Hydrolase</keyword>
<dbReference type="GO" id="GO:0046872">
    <property type="term" value="F:metal ion binding"/>
    <property type="evidence" value="ECO:0007669"/>
    <property type="project" value="UniProtKB-KW"/>
</dbReference>
<dbReference type="Proteomes" id="UP000095282">
    <property type="component" value="Unplaced"/>
</dbReference>
<comment type="function">
    <text evidence="2">Decapping enzyme for NAD-capped RNAs: specifically hydrolyzes the nicotinamide adenine dinucleotide (NAD) cap from a subset of RNAs by removing the entire NAD moiety from the 5'-end of an NAD-capped RNA.</text>
</comment>
<keyword evidence="2" id="KW-0539">Nucleus</keyword>
<dbReference type="GO" id="GO:0003723">
    <property type="term" value="F:RNA binding"/>
    <property type="evidence" value="ECO:0007669"/>
    <property type="project" value="UniProtKB-KW"/>
</dbReference>
<name>A0A1I7T2R2_9PELO</name>
<dbReference type="eggNOG" id="KOG1982">
    <property type="taxonomic scope" value="Eukaryota"/>
</dbReference>
<dbReference type="EC" id="3.6.1.-" evidence="2"/>
<dbReference type="GO" id="GO:0000166">
    <property type="term" value="F:nucleotide binding"/>
    <property type="evidence" value="ECO:0007669"/>
    <property type="project" value="UniProtKB-KW"/>
</dbReference>
<feature type="domain" description="RAI1-like" evidence="3">
    <location>
        <begin position="9"/>
        <end position="297"/>
    </location>
</feature>
<dbReference type="PANTHER" id="PTHR12395:SF26">
    <property type="entry name" value="DECAPPING NUCLEASE"/>
    <property type="match status" value="1"/>
</dbReference>
<sequence>MSVTVDVKRIGTYTKLADKTAVPNGKPPRLNESPHLYGNLKESLDLRIGVERFKDQGYGDKLHSICDYIRKTSAPGSSLKEAIDADFVSNRRIMKFIARSAYRRESVDIRAIRKNGVIFLCDNNRISPDNYSSHGFKFEQYMTLDSNGRPHRKYEKVSNAKSGKTVLRTTISSGNGQLKVIYAAETDAMDSQGNCVELKTTGMDHSRWLKVASLDHYLQSFFANVPYIIFGRKQSHTVSIVYKTDKIWTDAIPNDSVSWNKEVCFEQLFNVLDTIKTYLQRDGDALVLKIRSEGISYELGNSGFNFPDPRFLSHFHN</sequence>
<evidence type="ECO:0000313" key="4">
    <source>
        <dbReference type="Proteomes" id="UP000095282"/>
    </source>
</evidence>
<accession>A0A1I7T2R2</accession>
<comment type="cofactor">
    <cofactor evidence="2">
        <name>a divalent metal cation</name>
        <dbReference type="ChEBI" id="CHEBI:60240"/>
    </cofactor>
</comment>
<dbReference type="InterPro" id="IPR013961">
    <property type="entry name" value="RAI1"/>
</dbReference>
<proteinExistence type="inferred from homology"/>
<dbReference type="InterPro" id="IPR039039">
    <property type="entry name" value="RAI1-like_fam"/>
</dbReference>
<dbReference type="PANTHER" id="PTHR12395">
    <property type="entry name" value="DOM-3 RELATED"/>
    <property type="match status" value="1"/>
</dbReference>
<evidence type="ECO:0000259" key="3">
    <source>
        <dbReference type="Pfam" id="PF08652"/>
    </source>
</evidence>
<dbReference type="GO" id="GO:0004518">
    <property type="term" value="F:nuclease activity"/>
    <property type="evidence" value="ECO:0007669"/>
    <property type="project" value="UniProtKB-KW"/>
</dbReference>
<dbReference type="GO" id="GO:0005829">
    <property type="term" value="C:cytosol"/>
    <property type="evidence" value="ECO:0007669"/>
    <property type="project" value="TreeGrafter"/>
</dbReference>
<dbReference type="GO" id="GO:0000956">
    <property type="term" value="P:nuclear-transcribed mRNA catabolic process"/>
    <property type="evidence" value="ECO:0007669"/>
    <property type="project" value="TreeGrafter"/>
</dbReference>
<comment type="similarity">
    <text evidence="1 2">Belongs to the DXO/Dom3Z family.</text>
</comment>
<reference evidence="5" key="1">
    <citation type="submission" date="2016-11" db="UniProtKB">
        <authorList>
            <consortium name="WormBaseParasite"/>
        </authorList>
    </citation>
    <scope>IDENTIFICATION</scope>
</reference>
<dbReference type="GO" id="GO:0005634">
    <property type="term" value="C:nucleus"/>
    <property type="evidence" value="ECO:0007669"/>
    <property type="project" value="UniProtKB-SubCell"/>
</dbReference>
<keyword evidence="2" id="KW-0547">Nucleotide-binding</keyword>
<dbReference type="AlphaFoldDB" id="A0A1I7T2R2"/>
<dbReference type="Pfam" id="PF08652">
    <property type="entry name" value="RAI1"/>
    <property type="match status" value="1"/>
</dbReference>
<keyword evidence="2" id="KW-0479">Metal-binding</keyword>
<evidence type="ECO:0000256" key="1">
    <source>
        <dbReference type="ARBA" id="ARBA00006562"/>
    </source>
</evidence>
<keyword evidence="2" id="KW-0540">Nuclease</keyword>
<keyword evidence="4" id="KW-1185">Reference proteome</keyword>
<dbReference type="GO" id="GO:0034353">
    <property type="term" value="F:mRNA 5'-diphosphatase activity"/>
    <property type="evidence" value="ECO:0007669"/>
    <property type="project" value="TreeGrafter"/>
</dbReference>
<dbReference type="STRING" id="1561998.A0A1I7T2R2"/>
<dbReference type="GO" id="GO:0110155">
    <property type="term" value="P:NAD-cap decapping"/>
    <property type="evidence" value="ECO:0007669"/>
    <property type="project" value="TreeGrafter"/>
</dbReference>